<evidence type="ECO:0000259" key="16">
    <source>
        <dbReference type="Pfam" id="PF06832"/>
    </source>
</evidence>
<evidence type="ECO:0000256" key="3">
    <source>
        <dbReference type="ARBA" id="ARBA00007739"/>
    </source>
</evidence>
<feature type="region of interest" description="Disordered" evidence="12">
    <location>
        <begin position="1"/>
        <end position="31"/>
    </location>
</feature>
<reference evidence="17" key="1">
    <citation type="submission" date="2022-11" db="EMBL/GenBank/DDBJ databases">
        <title>Biodiversity and phylogenetic relationships of bacteria.</title>
        <authorList>
            <person name="Machado R.A.R."/>
            <person name="Bhat A."/>
            <person name="Loulou A."/>
            <person name="Kallel S."/>
        </authorList>
    </citation>
    <scope>NUCLEOTIDE SEQUENCE</scope>
    <source>
        <strain evidence="17">K-TC2</strain>
    </source>
</reference>
<sequence length="722" mass="76354">MNGKPDADSNGSPRPLAGEGDDAPRPPSRWRRRGTIAGLSLGLAAFFAYAWLGGVLAEIDRSLPPVPDPAKVPTSQIVVDRSDTLLRPYTIAEGRWRLPVTLADVDPMFLTMLKGYEDRRFDEHHGVDWRALGRAAGQILRNGHVVSGGSTLTMQVARLVQGGSTRQAESKLKQIVHARALEQKLDKNQILSLYLALAPYGGNLEGVRAATLAYFGKEPRRLTIAEAALLVALPQSPEARRPDRDPKAAKAARDRVLDRLVTAGVLDEETAASAKTERIPEARKPFPMLAAHLGDQARKRHPTDPVIRLTVDGRLQAKLEALAGIRAAKVGAKASVAILVADQVTGDILASVGSAGFMDDGRNGYVDMTEAVRSPGSTLKPLIYGLAFEQGLAHPQSLIEDKPSAFAGYAPVNFDGFYRGTVTIHDALTQSLNVPAVQVLDAVGPARLIARLKRAAASPRLPDMSAAGLAVGLGGVGISLKDLVSVYAAIARGGRPVALHPEPLPVLASADTAPVLEPLAAWYVSDILADVPPPTIGARGRIAYKTGTSYGYRDAWSIGFDGRTVIGVWAGRADGAPVSGLSGIGTAAPVLFEAFDKLGGDRAPLPPAPRGALIASNGDLPAPLKRFRGSDILANKAPDTPEIAFPPDGVQVDLGIRAGDPMPLMIKIRNGQPPFTWFANGVPIAQTPFARAESWAPDGPGFVTLSVVDSAGRSDRVTVFVE</sequence>
<dbReference type="EC" id="2.4.99.28" evidence="10"/>
<keyword evidence="7" id="KW-0808">Transferase</keyword>
<dbReference type="Gene3D" id="3.40.710.10">
    <property type="entry name" value="DD-peptidase/beta-lactamase superfamily"/>
    <property type="match status" value="1"/>
</dbReference>
<dbReference type="Gene3D" id="1.10.3810.10">
    <property type="entry name" value="Biosynthetic peptidoglycan transglycosylase-like"/>
    <property type="match status" value="1"/>
</dbReference>
<dbReference type="SUPFAM" id="SSF53955">
    <property type="entry name" value="Lysozyme-like"/>
    <property type="match status" value="1"/>
</dbReference>
<dbReference type="GO" id="GO:0008955">
    <property type="term" value="F:peptidoglycan glycosyltransferase activity"/>
    <property type="evidence" value="ECO:0007669"/>
    <property type="project" value="UniProtKB-EC"/>
</dbReference>
<evidence type="ECO:0000256" key="11">
    <source>
        <dbReference type="ARBA" id="ARBA00049902"/>
    </source>
</evidence>
<evidence type="ECO:0000256" key="9">
    <source>
        <dbReference type="ARBA" id="ARBA00023268"/>
    </source>
</evidence>
<comment type="caution">
    <text evidence="17">The sequence shown here is derived from an EMBL/GenBank/DDBJ whole genome shotgun (WGS) entry which is preliminary data.</text>
</comment>
<evidence type="ECO:0000256" key="6">
    <source>
        <dbReference type="ARBA" id="ARBA00022676"/>
    </source>
</evidence>
<dbReference type="GO" id="GO:0008658">
    <property type="term" value="F:penicillin binding"/>
    <property type="evidence" value="ECO:0007669"/>
    <property type="project" value="InterPro"/>
</dbReference>
<evidence type="ECO:0000256" key="10">
    <source>
        <dbReference type="ARBA" id="ARBA00044770"/>
    </source>
</evidence>
<keyword evidence="6" id="KW-0328">Glycosyltransferase</keyword>
<organism evidence="17 18">
    <name type="scientific">Kaistia nematophila</name>
    <dbReference type="NCBI Taxonomy" id="2994654"/>
    <lineage>
        <taxon>Bacteria</taxon>
        <taxon>Pseudomonadati</taxon>
        <taxon>Pseudomonadota</taxon>
        <taxon>Alphaproteobacteria</taxon>
        <taxon>Hyphomicrobiales</taxon>
        <taxon>Kaistiaceae</taxon>
        <taxon>Kaistia</taxon>
    </lineage>
</organism>
<dbReference type="Pfam" id="PF00905">
    <property type="entry name" value="Transpeptidase"/>
    <property type="match status" value="1"/>
</dbReference>
<dbReference type="InterPro" id="IPR011815">
    <property type="entry name" value="PBP_1c"/>
</dbReference>
<gene>
    <name evidence="17" type="primary">pbpC</name>
    <name evidence="17" type="ORF">OSH07_21005</name>
</gene>
<dbReference type="GO" id="GO:0009252">
    <property type="term" value="P:peptidoglycan biosynthetic process"/>
    <property type="evidence" value="ECO:0007669"/>
    <property type="project" value="InterPro"/>
</dbReference>
<dbReference type="Proteomes" id="UP001144805">
    <property type="component" value="Unassembled WGS sequence"/>
</dbReference>
<dbReference type="PANTHER" id="PTHR32282">
    <property type="entry name" value="BINDING PROTEIN TRANSPEPTIDASE, PUTATIVE-RELATED"/>
    <property type="match status" value="1"/>
</dbReference>
<dbReference type="SUPFAM" id="SSF56601">
    <property type="entry name" value="beta-lactamase/transpeptidase-like"/>
    <property type="match status" value="1"/>
</dbReference>
<dbReference type="AlphaFoldDB" id="A0A9X3E520"/>
<evidence type="ECO:0000259" key="14">
    <source>
        <dbReference type="Pfam" id="PF00905"/>
    </source>
</evidence>
<dbReference type="GO" id="GO:0004180">
    <property type="term" value="F:carboxypeptidase activity"/>
    <property type="evidence" value="ECO:0007669"/>
    <property type="project" value="UniProtKB-KW"/>
</dbReference>
<evidence type="ECO:0000256" key="4">
    <source>
        <dbReference type="ARBA" id="ARBA00022645"/>
    </source>
</evidence>
<evidence type="ECO:0000256" key="13">
    <source>
        <dbReference type="SAM" id="Phobius"/>
    </source>
</evidence>
<evidence type="ECO:0000256" key="12">
    <source>
        <dbReference type="SAM" id="MobiDB-lite"/>
    </source>
</evidence>
<dbReference type="NCBIfam" id="TIGR02073">
    <property type="entry name" value="PBP_1c"/>
    <property type="match status" value="1"/>
</dbReference>
<dbReference type="InterPro" id="IPR001264">
    <property type="entry name" value="Glyco_trans_51"/>
</dbReference>
<comment type="pathway">
    <text evidence="1">Cell wall biogenesis; peptidoglycan biosynthesis.</text>
</comment>
<evidence type="ECO:0000256" key="7">
    <source>
        <dbReference type="ARBA" id="ARBA00022679"/>
    </source>
</evidence>
<evidence type="ECO:0000313" key="17">
    <source>
        <dbReference type="EMBL" id="MCX5571694.1"/>
    </source>
</evidence>
<keyword evidence="5" id="KW-0645">Protease</keyword>
<evidence type="ECO:0000256" key="5">
    <source>
        <dbReference type="ARBA" id="ARBA00022670"/>
    </source>
</evidence>
<feature type="transmembrane region" description="Helical" evidence="13">
    <location>
        <begin position="35"/>
        <end position="57"/>
    </location>
</feature>
<evidence type="ECO:0000256" key="8">
    <source>
        <dbReference type="ARBA" id="ARBA00022801"/>
    </source>
</evidence>
<dbReference type="Pfam" id="PF06832">
    <property type="entry name" value="BiPBP_C"/>
    <property type="match status" value="1"/>
</dbReference>
<evidence type="ECO:0000313" key="18">
    <source>
        <dbReference type="Proteomes" id="UP001144805"/>
    </source>
</evidence>
<evidence type="ECO:0000256" key="2">
    <source>
        <dbReference type="ARBA" id="ARBA00007090"/>
    </source>
</evidence>
<evidence type="ECO:0000256" key="1">
    <source>
        <dbReference type="ARBA" id="ARBA00004752"/>
    </source>
</evidence>
<keyword evidence="13" id="KW-1133">Transmembrane helix</keyword>
<dbReference type="Pfam" id="PF00912">
    <property type="entry name" value="Transgly"/>
    <property type="match status" value="1"/>
</dbReference>
<evidence type="ECO:0000259" key="15">
    <source>
        <dbReference type="Pfam" id="PF00912"/>
    </source>
</evidence>
<comment type="catalytic activity">
    <reaction evidence="11">
        <text>[GlcNAc-(1-&gt;4)-Mur2Ac(oyl-L-Ala-gamma-D-Glu-L-Lys-D-Ala-D-Ala)](n)-di-trans,octa-cis-undecaprenyl diphosphate + beta-D-GlcNAc-(1-&gt;4)-Mur2Ac(oyl-L-Ala-gamma-D-Glu-L-Lys-D-Ala-D-Ala)-di-trans,octa-cis-undecaprenyl diphosphate = [GlcNAc-(1-&gt;4)-Mur2Ac(oyl-L-Ala-gamma-D-Glu-L-Lys-D-Ala-D-Ala)](n+1)-di-trans,octa-cis-undecaprenyl diphosphate + di-trans,octa-cis-undecaprenyl diphosphate + H(+)</text>
        <dbReference type="Rhea" id="RHEA:23708"/>
        <dbReference type="Rhea" id="RHEA-COMP:9602"/>
        <dbReference type="Rhea" id="RHEA-COMP:9603"/>
        <dbReference type="ChEBI" id="CHEBI:15378"/>
        <dbReference type="ChEBI" id="CHEBI:58405"/>
        <dbReference type="ChEBI" id="CHEBI:60033"/>
        <dbReference type="ChEBI" id="CHEBI:78435"/>
        <dbReference type="EC" id="2.4.99.28"/>
    </reaction>
</comment>
<feature type="domain" description="Penicillin-binding protein transpeptidase" evidence="14">
    <location>
        <begin position="337"/>
        <end position="555"/>
    </location>
</feature>
<dbReference type="GO" id="GO:0030288">
    <property type="term" value="C:outer membrane-bounded periplasmic space"/>
    <property type="evidence" value="ECO:0007669"/>
    <property type="project" value="TreeGrafter"/>
</dbReference>
<dbReference type="InterPro" id="IPR050396">
    <property type="entry name" value="Glycosyltr_51/Transpeptidase"/>
</dbReference>
<keyword evidence="8" id="KW-0378">Hydrolase</keyword>
<feature type="domain" description="Penicillin-binding C-terminal" evidence="16">
    <location>
        <begin position="635"/>
        <end position="719"/>
    </location>
</feature>
<dbReference type="InterPro" id="IPR036950">
    <property type="entry name" value="PBP_transglycosylase"/>
</dbReference>
<dbReference type="GO" id="GO:0006508">
    <property type="term" value="P:proteolysis"/>
    <property type="evidence" value="ECO:0007669"/>
    <property type="project" value="UniProtKB-KW"/>
</dbReference>
<comment type="similarity">
    <text evidence="3">In the N-terminal section; belongs to the glycosyltransferase 51 family.</text>
</comment>
<name>A0A9X3E520_9HYPH</name>
<keyword evidence="4" id="KW-0121">Carboxypeptidase</keyword>
<dbReference type="PANTHER" id="PTHR32282:SF15">
    <property type="entry name" value="PENICILLIN-BINDING PROTEIN 1C"/>
    <property type="match status" value="1"/>
</dbReference>
<dbReference type="InterPro" id="IPR009647">
    <property type="entry name" value="PBP_C"/>
</dbReference>
<comment type="similarity">
    <text evidence="2">In the C-terminal section; belongs to the transpeptidase family.</text>
</comment>
<keyword evidence="9" id="KW-0511">Multifunctional enzyme</keyword>
<keyword evidence="18" id="KW-1185">Reference proteome</keyword>
<dbReference type="InterPro" id="IPR001460">
    <property type="entry name" value="PCN-bd_Tpept"/>
</dbReference>
<proteinExistence type="inferred from homology"/>
<dbReference type="RefSeq" id="WP_266340657.1">
    <property type="nucleotide sequence ID" value="NZ_JAPKNK010000011.1"/>
</dbReference>
<dbReference type="InterPro" id="IPR023346">
    <property type="entry name" value="Lysozyme-like_dom_sf"/>
</dbReference>
<dbReference type="EMBL" id="JAPKNK010000011">
    <property type="protein sequence ID" value="MCX5571694.1"/>
    <property type="molecule type" value="Genomic_DNA"/>
</dbReference>
<protein>
    <recommendedName>
        <fullName evidence="10">peptidoglycan glycosyltransferase</fullName>
        <ecNumber evidence="10">2.4.99.28</ecNumber>
    </recommendedName>
</protein>
<keyword evidence="13" id="KW-0812">Transmembrane</keyword>
<dbReference type="InterPro" id="IPR012338">
    <property type="entry name" value="Beta-lactam/transpept-like"/>
</dbReference>
<keyword evidence="13" id="KW-0472">Membrane</keyword>
<feature type="domain" description="Glycosyl transferase family 51" evidence="15">
    <location>
        <begin position="93"/>
        <end position="260"/>
    </location>
</feature>
<accession>A0A9X3E520</accession>